<name>A0A914ENE8_9BILA</name>
<proteinExistence type="predicted"/>
<keyword evidence="1" id="KW-1185">Reference proteome</keyword>
<reference evidence="2" key="1">
    <citation type="submission" date="2022-11" db="UniProtKB">
        <authorList>
            <consortium name="WormBaseParasite"/>
        </authorList>
    </citation>
    <scope>IDENTIFICATION</scope>
</reference>
<dbReference type="WBParaSite" id="ACRNAN_scaffold98.g23080.t1">
    <property type="protein sequence ID" value="ACRNAN_scaffold98.g23080.t1"/>
    <property type="gene ID" value="ACRNAN_scaffold98.g23080"/>
</dbReference>
<evidence type="ECO:0000313" key="1">
    <source>
        <dbReference type="Proteomes" id="UP000887540"/>
    </source>
</evidence>
<accession>A0A914ENE8</accession>
<dbReference type="Proteomes" id="UP000887540">
    <property type="component" value="Unplaced"/>
</dbReference>
<organism evidence="1 2">
    <name type="scientific">Acrobeloides nanus</name>
    <dbReference type="NCBI Taxonomy" id="290746"/>
    <lineage>
        <taxon>Eukaryota</taxon>
        <taxon>Metazoa</taxon>
        <taxon>Ecdysozoa</taxon>
        <taxon>Nematoda</taxon>
        <taxon>Chromadorea</taxon>
        <taxon>Rhabditida</taxon>
        <taxon>Tylenchina</taxon>
        <taxon>Cephalobomorpha</taxon>
        <taxon>Cephaloboidea</taxon>
        <taxon>Cephalobidae</taxon>
        <taxon>Acrobeloides</taxon>
    </lineage>
</organism>
<dbReference type="AlphaFoldDB" id="A0A914ENE8"/>
<evidence type="ECO:0000313" key="2">
    <source>
        <dbReference type="WBParaSite" id="ACRNAN_scaffold98.g23080.t1"/>
    </source>
</evidence>
<sequence>MKPSRWNRFVGSLWWGSGNTTHVANASDQIIWANVVSDYQEAEHQLELLKTVKAFQESLSAQVKYSSKIQPKQGIDQEDQVKGYSKIMPGTHLEFQPGNNTNVYITIYFNELDKEGIKSKEIICQTHKLPSDTSVIVTKDMAIQLAEYGSIWIDTSGKNHRST</sequence>
<protein>
    <submittedName>
        <fullName evidence="2">Uncharacterized protein</fullName>
    </submittedName>
</protein>